<evidence type="ECO:0000313" key="2">
    <source>
        <dbReference type="EMBL" id="PWK15479.1"/>
    </source>
</evidence>
<comment type="caution">
    <text evidence="2">The sequence shown here is derived from an EMBL/GenBank/DDBJ whole genome shotgun (WGS) entry which is preliminary data.</text>
</comment>
<evidence type="ECO:0000313" key="3">
    <source>
        <dbReference type="Proteomes" id="UP000245634"/>
    </source>
</evidence>
<dbReference type="EMBL" id="QGGL01000003">
    <property type="protein sequence ID" value="PWK15479.1"/>
    <property type="molecule type" value="Genomic_DNA"/>
</dbReference>
<gene>
    <name evidence="2" type="ORF">C7459_10315</name>
</gene>
<keyword evidence="1" id="KW-1133">Transmembrane helix</keyword>
<sequence length="36" mass="4359">MPPSLWFFANWIWVATIIATVGLVVYLMMYRRQKQK</sequence>
<name>A0A316DE68_9BACL</name>
<accession>A0A316DE68</accession>
<reference evidence="2 3" key="1">
    <citation type="submission" date="2018-05" db="EMBL/GenBank/DDBJ databases">
        <title>Genomic Encyclopedia of Type Strains, Phase IV (KMG-IV): sequencing the most valuable type-strain genomes for metagenomic binning, comparative biology and taxonomic classification.</title>
        <authorList>
            <person name="Goeker M."/>
        </authorList>
    </citation>
    <scope>NUCLEOTIDE SEQUENCE [LARGE SCALE GENOMIC DNA]</scope>
    <source>
        <strain evidence="2 3">DSM 18773</strain>
    </source>
</reference>
<dbReference type="AlphaFoldDB" id="A0A316DE68"/>
<dbReference type="Proteomes" id="UP000245634">
    <property type="component" value="Unassembled WGS sequence"/>
</dbReference>
<organism evidence="2 3">
    <name type="scientific">Tumebacillus permanentifrigoris</name>
    <dbReference type="NCBI Taxonomy" id="378543"/>
    <lineage>
        <taxon>Bacteria</taxon>
        <taxon>Bacillati</taxon>
        <taxon>Bacillota</taxon>
        <taxon>Bacilli</taxon>
        <taxon>Bacillales</taxon>
        <taxon>Alicyclobacillaceae</taxon>
        <taxon>Tumebacillus</taxon>
    </lineage>
</organism>
<protein>
    <submittedName>
        <fullName evidence="2">Uncharacterized protein</fullName>
    </submittedName>
</protein>
<evidence type="ECO:0000256" key="1">
    <source>
        <dbReference type="SAM" id="Phobius"/>
    </source>
</evidence>
<keyword evidence="1" id="KW-0472">Membrane</keyword>
<keyword evidence="3" id="KW-1185">Reference proteome</keyword>
<feature type="transmembrane region" description="Helical" evidence="1">
    <location>
        <begin position="6"/>
        <end position="29"/>
    </location>
</feature>
<keyword evidence="1" id="KW-0812">Transmembrane</keyword>
<proteinExistence type="predicted"/>